<keyword evidence="3" id="KW-1185">Reference proteome</keyword>
<dbReference type="PROSITE" id="PS51462">
    <property type="entry name" value="NUDIX"/>
    <property type="match status" value="1"/>
</dbReference>
<dbReference type="STRING" id="1265846.PROCOU_09101"/>
<dbReference type="InterPro" id="IPR000086">
    <property type="entry name" value="NUDIX_hydrolase_dom"/>
</dbReference>
<organism evidence="2 3">
    <name type="scientific">Listeria rocourtiae</name>
    <dbReference type="NCBI Taxonomy" id="647910"/>
    <lineage>
        <taxon>Bacteria</taxon>
        <taxon>Bacillati</taxon>
        <taxon>Bacillota</taxon>
        <taxon>Bacilli</taxon>
        <taxon>Bacillales</taxon>
        <taxon>Listeriaceae</taxon>
        <taxon>Listeria</taxon>
    </lineage>
</organism>
<dbReference type="RefSeq" id="WP_051994290.1">
    <property type="nucleotide sequence ID" value="NZ_JAARQJ010000010.1"/>
</dbReference>
<dbReference type="Gene3D" id="3.90.79.10">
    <property type="entry name" value="Nucleoside Triphosphate Pyrophosphohydrolase"/>
    <property type="match status" value="1"/>
</dbReference>
<name>A0A4R6ZHG0_9LIST</name>
<accession>A0A4R6ZHG0</accession>
<reference evidence="2 3" key="1">
    <citation type="submission" date="2019-03" db="EMBL/GenBank/DDBJ databases">
        <title>Genomic Encyclopedia of Type Strains, Phase III (KMG-III): the genomes of soil and plant-associated and newly described type strains.</title>
        <authorList>
            <person name="Whitman W."/>
        </authorList>
    </citation>
    <scope>NUCLEOTIDE SEQUENCE [LARGE SCALE GENOMIC DNA]</scope>
    <source>
        <strain evidence="2 3">CECT 7972</strain>
    </source>
</reference>
<proteinExistence type="predicted"/>
<evidence type="ECO:0000313" key="2">
    <source>
        <dbReference type="EMBL" id="TDR51552.1"/>
    </source>
</evidence>
<feature type="domain" description="Nudix hydrolase" evidence="1">
    <location>
        <begin position="28"/>
        <end position="165"/>
    </location>
</feature>
<dbReference type="EMBL" id="SNZK01000012">
    <property type="protein sequence ID" value="TDR51552.1"/>
    <property type="molecule type" value="Genomic_DNA"/>
</dbReference>
<protein>
    <submittedName>
        <fullName evidence="2">Isopentenyldiphosphate isomerase</fullName>
    </submittedName>
</protein>
<keyword evidence="2" id="KW-0413">Isomerase</keyword>
<dbReference type="CDD" id="cd04692">
    <property type="entry name" value="NUDIX_Hydrolase"/>
    <property type="match status" value="1"/>
</dbReference>
<dbReference type="GO" id="GO:0016853">
    <property type="term" value="F:isomerase activity"/>
    <property type="evidence" value="ECO:0007669"/>
    <property type="project" value="UniProtKB-KW"/>
</dbReference>
<gene>
    <name evidence="2" type="ORF">DFP96_11238</name>
</gene>
<sequence length="204" mass="23506">MVEKLKIFNVEHQQIGTASRDDVHHKGLWHETFHCWFVSEDLTRIYIQYRSEQKKDFAGLYDITAAGHLMENETVLDGVREVKEELGIDVKMDEMVSLGVIDTSYVSPGFVDCEFCHVFLYRFAGNLADFKLQEDEVGGMVTADLQEFRLFFKGESNGLRVEGFKLRDDGIEVVNEVLGMRQFTLEENNYYGKLVDAMELRGIL</sequence>
<comment type="caution">
    <text evidence="2">The sequence shown here is derived from an EMBL/GenBank/DDBJ whole genome shotgun (WGS) entry which is preliminary data.</text>
</comment>
<evidence type="ECO:0000259" key="1">
    <source>
        <dbReference type="PROSITE" id="PS51462"/>
    </source>
</evidence>
<dbReference type="Pfam" id="PF00293">
    <property type="entry name" value="NUDIX"/>
    <property type="match status" value="1"/>
</dbReference>
<dbReference type="PANTHER" id="PTHR10885">
    <property type="entry name" value="ISOPENTENYL-DIPHOSPHATE DELTA-ISOMERASE"/>
    <property type="match status" value="1"/>
</dbReference>
<evidence type="ECO:0000313" key="3">
    <source>
        <dbReference type="Proteomes" id="UP000295558"/>
    </source>
</evidence>
<dbReference type="InterPro" id="IPR015797">
    <property type="entry name" value="NUDIX_hydrolase-like_dom_sf"/>
</dbReference>
<dbReference type="AlphaFoldDB" id="A0A4R6ZHG0"/>
<dbReference type="SUPFAM" id="SSF55811">
    <property type="entry name" value="Nudix"/>
    <property type="match status" value="1"/>
</dbReference>
<dbReference type="PANTHER" id="PTHR10885:SF0">
    <property type="entry name" value="ISOPENTENYL-DIPHOSPHATE DELTA-ISOMERASE"/>
    <property type="match status" value="1"/>
</dbReference>
<dbReference type="Proteomes" id="UP000295558">
    <property type="component" value="Unassembled WGS sequence"/>
</dbReference>